<evidence type="ECO:0000313" key="4">
    <source>
        <dbReference type="EMBL" id="KAJ7976542.1"/>
    </source>
</evidence>
<gene>
    <name evidence="4" type="ORF">O6P43_006313</name>
</gene>
<evidence type="ECO:0000256" key="1">
    <source>
        <dbReference type="ARBA" id="ARBA00004123"/>
    </source>
</evidence>
<evidence type="ECO:0000256" key="2">
    <source>
        <dbReference type="ARBA" id="ARBA00023242"/>
    </source>
</evidence>
<dbReference type="AlphaFoldDB" id="A0AAD7Q7Y4"/>
<dbReference type="GO" id="GO:0031490">
    <property type="term" value="F:chromatin DNA binding"/>
    <property type="evidence" value="ECO:0007669"/>
    <property type="project" value="InterPro"/>
</dbReference>
<comment type="caution">
    <text evidence="4">The sequence shown here is derived from an EMBL/GenBank/DDBJ whole genome shotgun (WGS) entry which is preliminary data.</text>
</comment>
<keyword evidence="2" id="KW-0539">Nucleus</keyword>
<sequence length="509" mass="58590">MMDQDAFKAFETELMAIANAWKAKFSPDLRIKVADKILTKLKNQFSPSDPDTLNRITYISNKFEEKMFRNARSLDDYINGICKKMKPLDKPLHDSVVESSSKSIRPGLQPSFFPTTQREMSVFGSRSSHHMIHLQNEHHQLQHQLSNNKAEGSYHQSFICPLRHPSLAINIKFGTHLDHNQNQHPQLLNSKEVSINPSFIPPIRSQPTDQQAVLTQPRRGLLGPQLNGKVNERNKKHWQQSNVPDWQRLSLCQNKRSTLYHQPPGLSNVSGMQQQRKVTGTKANISTLQRHPHSTHVLQQCATTSPFGILQTIQPTELHQIVGFRKESSFPEKNVQLQTSATFVQPQNLIEQKKLLHCRGVLRKSRVSRKSTPSDKLANEADWYYDVYQKLQSVKEMCLPQLKFVYKRVSALFQQARQPEQAKKYEGMKIVLSTMINILEMPHSDMVHCHKEKLETCQNAIIGCIQKKKNVLECVEQNPKQMTLTHISGQNIQLQCIQQKQHQMHDYPS</sequence>
<dbReference type="InterPro" id="IPR036529">
    <property type="entry name" value="KIX_dom_sf"/>
</dbReference>
<dbReference type="Proteomes" id="UP001163823">
    <property type="component" value="Chromosome 3"/>
</dbReference>
<comment type="subcellular location">
    <subcellularLocation>
        <location evidence="1">Nucleus</location>
    </subcellularLocation>
</comment>
<dbReference type="GO" id="GO:0005634">
    <property type="term" value="C:nucleus"/>
    <property type="evidence" value="ECO:0007669"/>
    <property type="project" value="UniProtKB-SubCell"/>
</dbReference>
<dbReference type="PANTHER" id="PTHR33137:SF4">
    <property type="entry name" value="MEDIATOR OF RNA POLYMERASE II TRANSCRIPTION SUBUNIT 15A-RELATED"/>
    <property type="match status" value="1"/>
</dbReference>
<dbReference type="KEGG" id="qsa:O6P43_006313"/>
<protein>
    <submittedName>
        <fullName evidence="4">Mediator of RNA polymerase II transcription subunit 15a</fullName>
    </submittedName>
</protein>
<feature type="domain" description="Mediator complex subunit 15 KIX" evidence="3">
    <location>
        <begin position="19"/>
        <end position="90"/>
    </location>
</feature>
<dbReference type="EMBL" id="JARAOO010000003">
    <property type="protein sequence ID" value="KAJ7976542.1"/>
    <property type="molecule type" value="Genomic_DNA"/>
</dbReference>
<evidence type="ECO:0000259" key="3">
    <source>
        <dbReference type="Pfam" id="PF16987"/>
    </source>
</evidence>
<name>A0AAD7Q7Y4_QUISA</name>
<accession>A0AAD7Q7Y4</accession>
<dbReference type="InterPro" id="IPR036546">
    <property type="entry name" value="MED15_KIX"/>
</dbReference>
<dbReference type="Pfam" id="PF16987">
    <property type="entry name" value="KIX_2"/>
    <property type="match status" value="1"/>
</dbReference>
<dbReference type="Gene3D" id="1.10.246.20">
    <property type="entry name" value="Coactivator CBP, KIX domain"/>
    <property type="match status" value="1"/>
</dbReference>
<reference evidence="4" key="1">
    <citation type="journal article" date="2023" name="Science">
        <title>Elucidation of the pathway for biosynthesis of saponin adjuvants from the soapbark tree.</title>
        <authorList>
            <person name="Reed J."/>
            <person name="Orme A."/>
            <person name="El-Demerdash A."/>
            <person name="Owen C."/>
            <person name="Martin L.B.B."/>
            <person name="Misra R.C."/>
            <person name="Kikuchi S."/>
            <person name="Rejzek M."/>
            <person name="Martin A.C."/>
            <person name="Harkess A."/>
            <person name="Leebens-Mack J."/>
            <person name="Louveau T."/>
            <person name="Stephenson M.J."/>
            <person name="Osbourn A."/>
        </authorList>
    </citation>
    <scope>NUCLEOTIDE SEQUENCE</scope>
    <source>
        <strain evidence="4">S10</strain>
    </source>
</reference>
<dbReference type="InterPro" id="IPR044661">
    <property type="entry name" value="MED15a/b/c-like"/>
</dbReference>
<dbReference type="GO" id="GO:0003713">
    <property type="term" value="F:transcription coactivator activity"/>
    <property type="evidence" value="ECO:0007669"/>
    <property type="project" value="InterPro"/>
</dbReference>
<proteinExistence type="predicted"/>
<dbReference type="PANTHER" id="PTHR33137">
    <property type="entry name" value="MEDIATOR OF RNA POLYMERASE II TRANSCRIPTION SUBUNIT 15A-RELATED"/>
    <property type="match status" value="1"/>
</dbReference>
<dbReference type="SUPFAM" id="SSF47040">
    <property type="entry name" value="Kix domain of CBP (creb binding protein)"/>
    <property type="match status" value="1"/>
</dbReference>
<keyword evidence="5" id="KW-1185">Reference proteome</keyword>
<evidence type="ECO:0000313" key="5">
    <source>
        <dbReference type="Proteomes" id="UP001163823"/>
    </source>
</evidence>
<organism evidence="4 5">
    <name type="scientific">Quillaja saponaria</name>
    <name type="common">Soap bark tree</name>
    <dbReference type="NCBI Taxonomy" id="32244"/>
    <lineage>
        <taxon>Eukaryota</taxon>
        <taxon>Viridiplantae</taxon>
        <taxon>Streptophyta</taxon>
        <taxon>Embryophyta</taxon>
        <taxon>Tracheophyta</taxon>
        <taxon>Spermatophyta</taxon>
        <taxon>Magnoliopsida</taxon>
        <taxon>eudicotyledons</taxon>
        <taxon>Gunneridae</taxon>
        <taxon>Pentapetalae</taxon>
        <taxon>rosids</taxon>
        <taxon>fabids</taxon>
        <taxon>Fabales</taxon>
        <taxon>Quillajaceae</taxon>
        <taxon>Quillaja</taxon>
    </lineage>
</organism>